<dbReference type="Gene3D" id="3.40.630.10">
    <property type="entry name" value="Zn peptidases"/>
    <property type="match status" value="1"/>
</dbReference>
<dbReference type="PROSITE" id="PS00758">
    <property type="entry name" value="ARGE_DAPE_CPG2_1"/>
    <property type="match status" value="1"/>
</dbReference>
<comment type="subcellular location">
    <subcellularLocation>
        <location evidence="7">Cytoplasm</location>
    </subcellularLocation>
</comment>
<dbReference type="GO" id="GO:0045148">
    <property type="term" value="F:tripeptide aminopeptidase activity"/>
    <property type="evidence" value="ECO:0007669"/>
    <property type="project" value="UniProtKB-EC"/>
</dbReference>
<feature type="active site" description="Proton acceptor" evidence="7">
    <location>
        <position position="175"/>
    </location>
</feature>
<dbReference type="PIRSF" id="PIRSF037215">
    <property type="entry name" value="Peptidase_M20B"/>
    <property type="match status" value="1"/>
</dbReference>
<name>A0ABU7IXK5_9FLAO</name>
<keyword evidence="7" id="KW-0963">Cytoplasm</keyword>
<dbReference type="NCBIfam" id="NF009920">
    <property type="entry name" value="PRK13381.1"/>
    <property type="match status" value="1"/>
</dbReference>
<accession>A0ABU7IXK5</accession>
<dbReference type="SUPFAM" id="SSF53187">
    <property type="entry name" value="Zn-dependent exopeptidases"/>
    <property type="match status" value="1"/>
</dbReference>
<dbReference type="Pfam" id="PF07687">
    <property type="entry name" value="M20_dimer"/>
    <property type="match status" value="1"/>
</dbReference>
<dbReference type="InterPro" id="IPR036264">
    <property type="entry name" value="Bact_exopeptidase_dim_dom"/>
</dbReference>
<dbReference type="Pfam" id="PF01546">
    <property type="entry name" value="Peptidase_M20"/>
    <property type="match status" value="1"/>
</dbReference>
<evidence type="ECO:0000256" key="2">
    <source>
        <dbReference type="ARBA" id="ARBA00022670"/>
    </source>
</evidence>
<dbReference type="PANTHER" id="PTHR42994">
    <property type="entry name" value="PEPTIDASE T"/>
    <property type="match status" value="1"/>
</dbReference>
<gene>
    <name evidence="7 9" type="primary">pepT</name>
    <name evidence="9" type="ORF">V1I91_16730</name>
</gene>
<dbReference type="EMBL" id="JAZDDG010000008">
    <property type="protein sequence ID" value="MEE1977727.1"/>
    <property type="molecule type" value="Genomic_DNA"/>
</dbReference>
<dbReference type="PROSITE" id="PS00759">
    <property type="entry name" value="ARGE_DAPE_CPG2_2"/>
    <property type="match status" value="1"/>
</dbReference>
<feature type="binding site" evidence="7">
    <location>
        <position position="141"/>
    </location>
    <ligand>
        <name>Zn(2+)</name>
        <dbReference type="ChEBI" id="CHEBI:29105"/>
        <label>2</label>
    </ligand>
</feature>
<comment type="function">
    <text evidence="7">Cleaves the N-terminal amino acid of tripeptides.</text>
</comment>
<reference evidence="9 10" key="1">
    <citation type="submission" date="2024-01" db="EMBL/GenBank/DDBJ databases">
        <title>Maribacter spp. originated from different algae showed divergent polysaccharides utilization ability.</title>
        <authorList>
            <person name="Wang H."/>
            <person name="Wu Y."/>
        </authorList>
    </citation>
    <scope>NUCLEOTIDE SEQUENCE [LARGE SCALE GENOMIC DNA]</scope>
    <source>
        <strain evidence="9 10">PR1</strain>
    </source>
</reference>
<dbReference type="SUPFAM" id="SSF55031">
    <property type="entry name" value="Bacterial exopeptidase dimerisation domain"/>
    <property type="match status" value="1"/>
</dbReference>
<dbReference type="NCBIfam" id="NF003976">
    <property type="entry name" value="PRK05469.1"/>
    <property type="match status" value="1"/>
</dbReference>
<comment type="similarity">
    <text evidence="1 7">Belongs to the peptidase M20B family.</text>
</comment>
<feature type="binding site" evidence="7">
    <location>
        <position position="78"/>
    </location>
    <ligand>
        <name>Zn(2+)</name>
        <dbReference type="ChEBI" id="CHEBI:29105"/>
        <label>1</label>
    </ligand>
</feature>
<evidence type="ECO:0000313" key="10">
    <source>
        <dbReference type="Proteomes" id="UP001356308"/>
    </source>
</evidence>
<keyword evidence="3 7" id="KW-0479">Metal-binding</keyword>
<dbReference type="CDD" id="cd03892">
    <property type="entry name" value="M20_peptT"/>
    <property type="match status" value="1"/>
</dbReference>
<proteinExistence type="inferred from homology"/>
<sequence>MQDIINRFISYITIDTQSDPSSDATPSTAKQWDLAKKLVNELEEMGMSEVSIDENAYIMATLPSNVDHEVPTVGFISHFDTSPDFSGTNVNPQVIKNYDGKDIVLHAEKGIILSPDYFDDLRQYKGKTLITTDGTTLLGADDKAGITEIMTAMEYLINHPEIKHGAIKVGFTPDEEIGRGAHKFDVKKFGADWAYTMDGSQIGELEYENFNAASAKITVEGRSVHPGYAKGKMVNAILIANRIISSLPENEVPQKTENREGFFHVHSLTGSIEHAEIKMIIRDHSRALFEARKKTIRDIVSKLNLNCNHAIDLEIKDQYYNMREKVEPVFHIVEIAKEAMDAVGVTPIIKPIRGGTDGSQLSFMGLPCPNIFAGGHNFHGKYEYVPVESMEKAVEVIVKICELTAFKS</sequence>
<dbReference type="InterPro" id="IPR002933">
    <property type="entry name" value="Peptidase_M20"/>
</dbReference>
<keyword evidence="5 7" id="KW-0862">Zinc</keyword>
<evidence type="ECO:0000256" key="7">
    <source>
        <dbReference type="HAMAP-Rule" id="MF_00550"/>
    </source>
</evidence>
<dbReference type="InterPro" id="IPR011650">
    <property type="entry name" value="Peptidase_M20_dimer"/>
</dbReference>
<keyword evidence="7 9" id="KW-0031">Aminopeptidase</keyword>
<dbReference type="Gene3D" id="3.30.70.360">
    <property type="match status" value="1"/>
</dbReference>
<dbReference type="InterPro" id="IPR001261">
    <property type="entry name" value="ArgE/DapE_CS"/>
</dbReference>
<evidence type="ECO:0000256" key="3">
    <source>
        <dbReference type="ARBA" id="ARBA00022723"/>
    </source>
</evidence>
<keyword evidence="4 7" id="KW-0378">Hydrolase</keyword>
<feature type="binding site" evidence="7">
    <location>
        <position position="141"/>
    </location>
    <ligand>
        <name>Zn(2+)</name>
        <dbReference type="ChEBI" id="CHEBI:29105"/>
        <label>1</label>
    </ligand>
</feature>
<dbReference type="Proteomes" id="UP001356308">
    <property type="component" value="Unassembled WGS sequence"/>
</dbReference>
<keyword evidence="6 7" id="KW-0482">Metalloprotease</keyword>
<evidence type="ECO:0000259" key="8">
    <source>
        <dbReference type="Pfam" id="PF07687"/>
    </source>
</evidence>
<dbReference type="PANTHER" id="PTHR42994:SF1">
    <property type="entry name" value="PEPTIDASE T"/>
    <property type="match status" value="1"/>
</dbReference>
<organism evidence="9 10">
    <name type="scientific">Maribacter cobaltidurans</name>
    <dbReference type="NCBI Taxonomy" id="1178778"/>
    <lineage>
        <taxon>Bacteria</taxon>
        <taxon>Pseudomonadati</taxon>
        <taxon>Bacteroidota</taxon>
        <taxon>Flavobacteriia</taxon>
        <taxon>Flavobacteriales</taxon>
        <taxon>Flavobacteriaceae</taxon>
        <taxon>Maribacter</taxon>
    </lineage>
</organism>
<evidence type="ECO:0000256" key="6">
    <source>
        <dbReference type="ARBA" id="ARBA00023049"/>
    </source>
</evidence>
<feature type="domain" description="Peptidase M20 dimerisation" evidence="8">
    <location>
        <begin position="207"/>
        <end position="304"/>
    </location>
</feature>
<dbReference type="NCBIfam" id="TIGR01882">
    <property type="entry name" value="peptidase-T"/>
    <property type="match status" value="1"/>
</dbReference>
<comment type="catalytic activity">
    <reaction evidence="7">
        <text>Release of the N-terminal residue from a tripeptide.</text>
        <dbReference type="EC" id="3.4.11.4"/>
    </reaction>
</comment>
<comment type="cofactor">
    <cofactor evidence="7">
        <name>Zn(2+)</name>
        <dbReference type="ChEBI" id="CHEBI:29105"/>
    </cofactor>
    <text evidence="7">Binds 2 Zn(2+) ions per subunit.</text>
</comment>
<evidence type="ECO:0000256" key="1">
    <source>
        <dbReference type="ARBA" id="ARBA00009692"/>
    </source>
</evidence>
<dbReference type="InterPro" id="IPR010161">
    <property type="entry name" value="Peptidase_M20B"/>
</dbReference>
<comment type="caution">
    <text evidence="9">The sequence shown here is derived from an EMBL/GenBank/DDBJ whole genome shotgun (WGS) entry which is preliminary data.</text>
</comment>
<dbReference type="RefSeq" id="WP_272652409.1">
    <property type="nucleotide sequence ID" value="NZ_JAZDDG010000008.1"/>
</dbReference>
<feature type="binding site" evidence="7">
    <location>
        <position position="379"/>
    </location>
    <ligand>
        <name>Zn(2+)</name>
        <dbReference type="ChEBI" id="CHEBI:29105"/>
        <label>2</label>
    </ligand>
</feature>
<feature type="active site" evidence="7">
    <location>
        <position position="80"/>
    </location>
</feature>
<dbReference type="HAMAP" id="MF_00550">
    <property type="entry name" value="Aminopeptidase_M20"/>
    <property type="match status" value="1"/>
</dbReference>
<dbReference type="EC" id="3.4.11.4" evidence="7"/>
<keyword evidence="2 7" id="KW-0645">Protease</keyword>
<protein>
    <recommendedName>
        <fullName evidence="7">Peptidase T</fullName>
        <ecNumber evidence="7">3.4.11.4</ecNumber>
    </recommendedName>
    <alternativeName>
        <fullName evidence="7">Aminotripeptidase</fullName>
        <shortName evidence="7">Tripeptidase</shortName>
    </alternativeName>
    <alternativeName>
        <fullName evidence="7">Tripeptide aminopeptidase</fullName>
    </alternativeName>
</protein>
<keyword evidence="10" id="KW-1185">Reference proteome</keyword>
<evidence type="ECO:0000256" key="4">
    <source>
        <dbReference type="ARBA" id="ARBA00022801"/>
    </source>
</evidence>
<feature type="binding site" evidence="7">
    <location>
        <position position="176"/>
    </location>
    <ligand>
        <name>Zn(2+)</name>
        <dbReference type="ChEBI" id="CHEBI:29105"/>
        <label>2</label>
    </ligand>
</feature>
<evidence type="ECO:0000256" key="5">
    <source>
        <dbReference type="ARBA" id="ARBA00022833"/>
    </source>
</evidence>
<feature type="binding site" evidence="7">
    <location>
        <position position="198"/>
    </location>
    <ligand>
        <name>Zn(2+)</name>
        <dbReference type="ChEBI" id="CHEBI:29105"/>
        <label>1</label>
    </ligand>
</feature>
<evidence type="ECO:0000313" key="9">
    <source>
        <dbReference type="EMBL" id="MEE1977727.1"/>
    </source>
</evidence>